<keyword evidence="6 9" id="KW-0732">Signal</keyword>
<organism evidence="11 12">
    <name type="scientific">Streptococcus equi subsp. equi (strain 4047)</name>
    <dbReference type="NCBI Taxonomy" id="553482"/>
    <lineage>
        <taxon>Bacteria</taxon>
        <taxon>Bacillati</taxon>
        <taxon>Bacillota</taxon>
        <taxon>Bacilli</taxon>
        <taxon>Lactobacillales</taxon>
        <taxon>Streptococcaceae</taxon>
        <taxon>Streptococcus</taxon>
    </lineage>
</organism>
<dbReference type="AlphaFoldDB" id="C0M8A5"/>
<dbReference type="Pfam" id="PF12849">
    <property type="entry name" value="PBP_like_2"/>
    <property type="match status" value="2"/>
</dbReference>
<evidence type="ECO:0000256" key="8">
    <source>
        <dbReference type="ARBA" id="ARBA00023288"/>
    </source>
</evidence>
<comment type="function">
    <text evidence="1">Part of the ABC transporter complex PstSACB involved in phosphate import.</text>
</comment>
<dbReference type="Gene3D" id="3.40.190.10">
    <property type="entry name" value="Periplasmic binding protein-like II"/>
    <property type="match status" value="3"/>
</dbReference>
<feature type="signal peptide" evidence="9">
    <location>
        <begin position="1"/>
        <end position="23"/>
    </location>
</feature>
<dbReference type="KEGG" id="seu:SEQ_1547"/>
<dbReference type="PANTHER" id="PTHR30570">
    <property type="entry name" value="PERIPLASMIC PHOSPHATE BINDING COMPONENT OF PHOSPHATE ABC TRANSPORTER"/>
    <property type="match status" value="1"/>
</dbReference>
<evidence type="ECO:0000256" key="2">
    <source>
        <dbReference type="ARBA" id="ARBA00004193"/>
    </source>
</evidence>
<feature type="domain" description="PBP" evidence="10">
    <location>
        <begin position="179"/>
        <end position="290"/>
    </location>
</feature>
<evidence type="ECO:0000256" key="4">
    <source>
        <dbReference type="ARBA" id="ARBA00011529"/>
    </source>
</evidence>
<evidence type="ECO:0000313" key="11">
    <source>
        <dbReference type="EMBL" id="CAW94497.1"/>
    </source>
</evidence>
<dbReference type="EMBL" id="FM204883">
    <property type="protein sequence ID" value="CAW94497.1"/>
    <property type="molecule type" value="Genomic_DNA"/>
</dbReference>
<dbReference type="SUPFAM" id="SSF53850">
    <property type="entry name" value="Periplasmic binding protein-like II"/>
    <property type="match status" value="2"/>
</dbReference>
<accession>C0M8A5</accession>
<comment type="subunit">
    <text evidence="4">The complex is composed of two ATP-binding proteins (PstB), two transmembrane proteins (PstC and PstA) and a solute-binding protein (PstS).</text>
</comment>
<evidence type="ECO:0000256" key="1">
    <source>
        <dbReference type="ARBA" id="ARBA00002841"/>
    </source>
</evidence>
<comment type="subcellular location">
    <subcellularLocation>
        <location evidence="2">Cell membrane</location>
        <topology evidence="2">Lipid-anchor</topology>
    </subcellularLocation>
</comment>
<keyword evidence="8 11" id="KW-0449">Lipoprotein</keyword>
<feature type="chain" id="PRO_5038812902" evidence="9">
    <location>
        <begin position="24"/>
        <end position="293"/>
    </location>
</feature>
<name>C0M8A5_STRE4</name>
<dbReference type="GO" id="GO:0005886">
    <property type="term" value="C:plasma membrane"/>
    <property type="evidence" value="ECO:0007669"/>
    <property type="project" value="UniProtKB-SubCell"/>
</dbReference>
<evidence type="ECO:0000256" key="6">
    <source>
        <dbReference type="ARBA" id="ARBA00022729"/>
    </source>
</evidence>
<keyword evidence="5" id="KW-0592">Phosphate transport</keyword>
<evidence type="ECO:0000256" key="3">
    <source>
        <dbReference type="ARBA" id="ARBA00008725"/>
    </source>
</evidence>
<evidence type="ECO:0000313" key="12">
    <source>
        <dbReference type="Proteomes" id="UP000001365"/>
    </source>
</evidence>
<dbReference type="PANTHER" id="PTHR30570:SF1">
    <property type="entry name" value="PHOSPHATE-BINDING PROTEIN PSTS"/>
    <property type="match status" value="1"/>
</dbReference>
<evidence type="ECO:0000256" key="9">
    <source>
        <dbReference type="SAM" id="SignalP"/>
    </source>
</evidence>
<evidence type="ECO:0000256" key="5">
    <source>
        <dbReference type="ARBA" id="ARBA00022592"/>
    </source>
</evidence>
<dbReference type="InterPro" id="IPR024370">
    <property type="entry name" value="PBP_domain"/>
</dbReference>
<keyword evidence="7" id="KW-0564">Palmitate</keyword>
<protein>
    <submittedName>
        <fullName evidence="11">Putative lipoprotein</fullName>
    </submittedName>
</protein>
<dbReference type="PROSITE" id="PS51257">
    <property type="entry name" value="PROKAR_LIPOPROTEIN"/>
    <property type="match status" value="1"/>
</dbReference>
<feature type="domain" description="PBP" evidence="10">
    <location>
        <begin position="32"/>
        <end position="154"/>
    </location>
</feature>
<evidence type="ECO:0000256" key="7">
    <source>
        <dbReference type="ARBA" id="ARBA00023139"/>
    </source>
</evidence>
<reference evidence="11 12" key="1">
    <citation type="journal article" date="2009" name="PLoS Pathog.">
        <title>Genomic evidence for the evolution of Streptococcus equi: host restriction, increased virulence, and genetic exchange with human pathogens.</title>
        <authorList>
            <person name="Holden M.T.G."/>
            <person name="Heather Z."/>
            <person name="Paillot R."/>
            <person name="Steward K.F."/>
            <person name="Webb K."/>
            <person name="Ainslie F."/>
            <person name="Jourdan T."/>
            <person name="Bason N.C."/>
            <person name="Holroyd N.E."/>
            <person name="Mungall K."/>
            <person name="Quail M.A."/>
            <person name="Sanders M."/>
            <person name="Simmonds M."/>
            <person name="Willey D."/>
            <person name="Brooks K."/>
            <person name="Aanensen D.M."/>
            <person name="Spratt B.G."/>
            <person name="Jolley K.A."/>
            <person name="Maiden M.C.J."/>
            <person name="Kehoe M."/>
            <person name="Chanter N."/>
            <person name="Bentley S.D."/>
            <person name="Robinson C."/>
            <person name="Maskell D.J."/>
            <person name="Parkhill J."/>
            <person name="Waller A.S."/>
        </authorList>
    </citation>
    <scope>NUCLEOTIDE SEQUENCE [LARGE SCALE GENOMIC DNA]</scope>
    <source>
        <strain evidence="11 12">4047</strain>
    </source>
</reference>
<sequence length="293" mass="30812" precursor="true">MILMTIKKMLIMAAIGLSGLGLAACGNNSADAGKAADRIDLVSRENGSGTRGAFTEMTGILKKDGDKEIDQTAKTAIIQNSTEGVISSVKGNSRAIGYISLGSLNSDVAALKVNGVKASRETILEGKYPLQRPFNIVWSSDLSGVGKDFITFIDSKQGQEIVRDNRLIEAKTDAPAYSSKGLSGKLSIVGSTSVSPLMEKLAEAYKKENPAISIDITSNGSSAGITAVKEKTADIGMVSRDLTTEESKGLIDDAIALDGIVVIVHKDNKVSNIGIDVLADVFSGKLTSWDKVK</sequence>
<comment type="similarity">
    <text evidence="3">Belongs to the PstS family.</text>
</comment>
<dbReference type="Proteomes" id="UP000001365">
    <property type="component" value="Chromosome"/>
</dbReference>
<dbReference type="HOGENOM" id="CLU_073531_0_0_9"/>
<proteinExistence type="inferred from homology"/>
<evidence type="ECO:0000259" key="10">
    <source>
        <dbReference type="Pfam" id="PF12849"/>
    </source>
</evidence>
<dbReference type="GO" id="GO:0006817">
    <property type="term" value="P:phosphate ion transport"/>
    <property type="evidence" value="ECO:0007669"/>
    <property type="project" value="UniProtKB-KW"/>
</dbReference>
<keyword evidence="5" id="KW-0813">Transport</keyword>
<dbReference type="InterPro" id="IPR050811">
    <property type="entry name" value="Phosphate_ABC_transporter"/>
</dbReference>
<gene>
    <name evidence="11" type="ordered locus">SEQ_1547</name>
</gene>